<gene>
    <name evidence="2" type="ORF">J4573_03300</name>
</gene>
<dbReference type="Proteomes" id="UP000669179">
    <property type="component" value="Unassembled WGS sequence"/>
</dbReference>
<evidence type="ECO:0000259" key="1">
    <source>
        <dbReference type="Pfam" id="PF00931"/>
    </source>
</evidence>
<dbReference type="InterPro" id="IPR027417">
    <property type="entry name" value="P-loop_NTPase"/>
</dbReference>
<sequence length="699" mass="75743">MPIGPQVGNLRAEPTRMVGRDGELAQVRVLCAQSRLVTLTGPGGVGKTRLALRAAAELRPKFDDGAWLVELSPLGQGSLLTHTIAETLPLADQTTRPMLDVLAEYLAGRRLLVVLDTCEHVLDSCAMVVAALLDAAPGLHVLATSRRPLVLPDERLLTVGPLPVPDETGAGPQDAMALLADRAAAAVPGFSLTDDDRADALRVCRKLEGLPLAIELAAARLPDVSLKELADRLDDRFEVLNGAADDSGDPWEYEERHDDPRHRALRTAIGWSHELCGPHERLAWARFSVFADTFDEEAARRVCADRHLTAKEITAALGALVNASILTRSGSGRYRMLDTVREYGAFWLRTLGEYDTLRRRHRDHYLALARQGCAEWAGPRQRPWCERVITEHANMRAAMGYSLIEPTFALDMAGHVGFLWRHCGFPREGQRCLEAVLRSDPEPGAARTWALFARGSIAFAQGDLRAAGHWGTLCAAAADNDQEAMAAAVLSGMSLAMRGDVTRATEVLDAAPAPGTFMEDPRYRIVPFQFRLVRLYTHFGARELTQARRVGEDLRADCVDQGERWVRAYADHVLAMVALAQGDPAAATGHARDALEGHRVLGNSTGIAVVLDGLASAVLATGDAARAAWLLGLGQRYWHLIGSAQMDSPSMVALRRKCESRAEDALGESIYRAAFAAGYDTDPDTGVAGALTRSPEPAS</sequence>
<dbReference type="RefSeq" id="WP_208253668.1">
    <property type="nucleotide sequence ID" value="NZ_JAGEOJ010000001.1"/>
</dbReference>
<protein>
    <submittedName>
        <fullName evidence="2">LuxR family transcriptional regulator</fullName>
    </submittedName>
</protein>
<dbReference type="Pfam" id="PF00931">
    <property type="entry name" value="NB-ARC"/>
    <property type="match status" value="1"/>
</dbReference>
<name>A0A939PCT0_9ACTN</name>
<dbReference type="InterPro" id="IPR011990">
    <property type="entry name" value="TPR-like_helical_dom_sf"/>
</dbReference>
<dbReference type="AlphaFoldDB" id="A0A939PCT0"/>
<dbReference type="PANTHER" id="PTHR47691:SF3">
    <property type="entry name" value="HTH-TYPE TRANSCRIPTIONAL REGULATOR RV0890C-RELATED"/>
    <property type="match status" value="1"/>
</dbReference>
<evidence type="ECO:0000313" key="2">
    <source>
        <dbReference type="EMBL" id="MBO2446101.1"/>
    </source>
</evidence>
<dbReference type="Gene3D" id="1.25.40.10">
    <property type="entry name" value="Tetratricopeptide repeat domain"/>
    <property type="match status" value="1"/>
</dbReference>
<keyword evidence="3" id="KW-1185">Reference proteome</keyword>
<dbReference type="SUPFAM" id="SSF52540">
    <property type="entry name" value="P-loop containing nucleoside triphosphate hydrolases"/>
    <property type="match status" value="1"/>
</dbReference>
<dbReference type="GO" id="GO:0043531">
    <property type="term" value="F:ADP binding"/>
    <property type="evidence" value="ECO:0007669"/>
    <property type="project" value="InterPro"/>
</dbReference>
<dbReference type="Gene3D" id="3.40.50.300">
    <property type="entry name" value="P-loop containing nucleotide triphosphate hydrolases"/>
    <property type="match status" value="1"/>
</dbReference>
<proteinExistence type="predicted"/>
<reference evidence="2" key="1">
    <citation type="submission" date="2021-03" db="EMBL/GenBank/DDBJ databases">
        <authorList>
            <person name="Kanchanasin P."/>
            <person name="Saeng-In P."/>
            <person name="Phongsopitanun W."/>
            <person name="Yuki M."/>
            <person name="Kudo T."/>
            <person name="Ohkuma M."/>
            <person name="Tanasupawat S."/>
        </authorList>
    </citation>
    <scope>NUCLEOTIDE SEQUENCE</scope>
    <source>
        <strain evidence="2">GKU 128</strain>
    </source>
</reference>
<feature type="domain" description="NB-ARC" evidence="1">
    <location>
        <begin position="34"/>
        <end position="147"/>
    </location>
</feature>
<dbReference type="PANTHER" id="PTHR47691">
    <property type="entry name" value="REGULATOR-RELATED"/>
    <property type="match status" value="1"/>
</dbReference>
<accession>A0A939PCT0</accession>
<organism evidence="2 3">
    <name type="scientific">Actinomadura barringtoniae</name>
    <dbReference type="NCBI Taxonomy" id="1427535"/>
    <lineage>
        <taxon>Bacteria</taxon>
        <taxon>Bacillati</taxon>
        <taxon>Actinomycetota</taxon>
        <taxon>Actinomycetes</taxon>
        <taxon>Streptosporangiales</taxon>
        <taxon>Thermomonosporaceae</taxon>
        <taxon>Actinomadura</taxon>
    </lineage>
</organism>
<dbReference type="EMBL" id="JAGEOJ010000001">
    <property type="protein sequence ID" value="MBO2446101.1"/>
    <property type="molecule type" value="Genomic_DNA"/>
</dbReference>
<evidence type="ECO:0000313" key="3">
    <source>
        <dbReference type="Proteomes" id="UP000669179"/>
    </source>
</evidence>
<dbReference type="InterPro" id="IPR002182">
    <property type="entry name" value="NB-ARC"/>
</dbReference>
<dbReference type="PRINTS" id="PR00364">
    <property type="entry name" value="DISEASERSIST"/>
</dbReference>
<comment type="caution">
    <text evidence="2">The sequence shown here is derived from an EMBL/GenBank/DDBJ whole genome shotgun (WGS) entry which is preliminary data.</text>
</comment>